<dbReference type="EMBL" id="QZWZ01000018">
    <property type="protein sequence ID" value="RJT35004.1"/>
    <property type="molecule type" value="Genomic_DNA"/>
</dbReference>
<accession>A0A3A5KGP1</accession>
<comment type="caution">
    <text evidence="2">The sequence shown here is derived from an EMBL/GenBank/DDBJ whole genome shotgun (WGS) entry which is preliminary data.</text>
</comment>
<dbReference type="InterPro" id="IPR007948">
    <property type="entry name" value="DUF736"/>
</dbReference>
<organism evidence="2 3">
    <name type="scientific">Mesorhizobium waimense</name>
    <dbReference type="NCBI Taxonomy" id="1300307"/>
    <lineage>
        <taxon>Bacteria</taxon>
        <taxon>Pseudomonadati</taxon>
        <taxon>Pseudomonadota</taxon>
        <taxon>Alphaproteobacteria</taxon>
        <taxon>Hyphomicrobiales</taxon>
        <taxon>Phyllobacteriaceae</taxon>
        <taxon>Mesorhizobium</taxon>
    </lineage>
</organism>
<evidence type="ECO:0000313" key="3">
    <source>
        <dbReference type="Proteomes" id="UP000272706"/>
    </source>
</evidence>
<dbReference type="Pfam" id="PF05284">
    <property type="entry name" value="DUF736"/>
    <property type="match status" value="1"/>
</dbReference>
<dbReference type="AlphaFoldDB" id="A0A3A5KGP1"/>
<name>A0A3A5KGP1_9HYPH</name>
<dbReference type="RefSeq" id="WP_120016415.1">
    <property type="nucleotide sequence ID" value="NZ_QZWZ01000018.1"/>
</dbReference>
<keyword evidence="3" id="KW-1185">Reference proteome</keyword>
<evidence type="ECO:0000313" key="2">
    <source>
        <dbReference type="EMBL" id="RJT35008.1"/>
    </source>
</evidence>
<gene>
    <name evidence="1" type="ORF">D3227_22085</name>
    <name evidence="2" type="ORF">D3227_22105</name>
</gene>
<protein>
    <submittedName>
        <fullName evidence="2">DUF736 domain-containing protein</fullName>
    </submittedName>
</protein>
<dbReference type="EMBL" id="QZWZ01000018">
    <property type="protein sequence ID" value="RJT35008.1"/>
    <property type="molecule type" value="Genomic_DNA"/>
</dbReference>
<dbReference type="Proteomes" id="UP000272706">
    <property type="component" value="Unassembled WGS sequence"/>
</dbReference>
<reference evidence="2 3" key="1">
    <citation type="submission" date="2018-09" db="EMBL/GenBank/DDBJ databases">
        <title>Mesorhizobium carmichaelinearum sp. nov. isolated from Carmichaelinea spp. root nodules in New Zealand.</title>
        <authorList>
            <person name="De Meyer S.E."/>
        </authorList>
    </citation>
    <scope>NUCLEOTIDE SEQUENCE [LARGE SCALE GENOMIC DNA]</scope>
    <source>
        <strain evidence="2 3">ICMP19557</strain>
    </source>
</reference>
<evidence type="ECO:0000313" key="1">
    <source>
        <dbReference type="EMBL" id="RJT35004.1"/>
    </source>
</evidence>
<proteinExistence type="predicted"/>
<dbReference type="OrthoDB" id="9800788at2"/>
<sequence>MSQIGSFTLSNDGTYTGTIKTLAIDAKARLVPSDPAATSDKAPDLRVIVSGVEIGAAWRRTSKEDRIYHSVKLDDPSFSAPIYANLFEGDDGKYALIWSR</sequence>